<dbReference type="Proteomes" id="UP000308600">
    <property type="component" value="Unassembled WGS sequence"/>
</dbReference>
<dbReference type="EMBL" id="ML208598">
    <property type="protein sequence ID" value="TFK62204.1"/>
    <property type="molecule type" value="Genomic_DNA"/>
</dbReference>
<protein>
    <submittedName>
        <fullName evidence="1">Uncharacterized protein</fullName>
    </submittedName>
</protein>
<keyword evidence="2" id="KW-1185">Reference proteome</keyword>
<organism evidence="1 2">
    <name type="scientific">Pluteus cervinus</name>
    <dbReference type="NCBI Taxonomy" id="181527"/>
    <lineage>
        <taxon>Eukaryota</taxon>
        <taxon>Fungi</taxon>
        <taxon>Dikarya</taxon>
        <taxon>Basidiomycota</taxon>
        <taxon>Agaricomycotina</taxon>
        <taxon>Agaricomycetes</taxon>
        <taxon>Agaricomycetidae</taxon>
        <taxon>Agaricales</taxon>
        <taxon>Pluteineae</taxon>
        <taxon>Pluteaceae</taxon>
        <taxon>Pluteus</taxon>
    </lineage>
</organism>
<accession>A0ACD3A9X0</accession>
<evidence type="ECO:0000313" key="2">
    <source>
        <dbReference type="Proteomes" id="UP000308600"/>
    </source>
</evidence>
<evidence type="ECO:0000313" key="1">
    <source>
        <dbReference type="EMBL" id="TFK62204.1"/>
    </source>
</evidence>
<proteinExistence type="predicted"/>
<sequence>MPHFITKTVPLPEDLERHILERFYQWIKNVVISSSNRVMSFLHKTVVNHPSRRFPPNAPSLTEIYGRHTRNLLIEYHPTLTQDGVLALFKSYPMVEQLALWGDDPCDSTLYILLLEHVTHLSIHIEHLTYMDLQVSTFYEKFATGDPGTFVQFKALQRAVAAFFSRVTHLEIVGHISVSGLVNDLELLRHFTSLSHLCVPQSLDWVNKAIANHAVKTWPLLEVFALLAPPSENVEADGMVDVPFNLADDLLHAFDDETLEEMYRDTDGQAPDGIQPGEAMMENAVVIPCSNLSPIAAWEKGMRDGDDIWVKADRIINNIYDFPMFLGYYYQEDIYGIYSFYTPFIPST</sequence>
<reference evidence="1 2" key="1">
    <citation type="journal article" date="2019" name="Nat. Ecol. Evol.">
        <title>Megaphylogeny resolves global patterns of mushroom evolution.</title>
        <authorList>
            <person name="Varga T."/>
            <person name="Krizsan K."/>
            <person name="Foldi C."/>
            <person name="Dima B."/>
            <person name="Sanchez-Garcia M."/>
            <person name="Sanchez-Ramirez S."/>
            <person name="Szollosi G.J."/>
            <person name="Szarkandi J.G."/>
            <person name="Papp V."/>
            <person name="Albert L."/>
            <person name="Andreopoulos W."/>
            <person name="Angelini C."/>
            <person name="Antonin V."/>
            <person name="Barry K.W."/>
            <person name="Bougher N.L."/>
            <person name="Buchanan P."/>
            <person name="Buyck B."/>
            <person name="Bense V."/>
            <person name="Catcheside P."/>
            <person name="Chovatia M."/>
            <person name="Cooper J."/>
            <person name="Damon W."/>
            <person name="Desjardin D."/>
            <person name="Finy P."/>
            <person name="Geml J."/>
            <person name="Haridas S."/>
            <person name="Hughes K."/>
            <person name="Justo A."/>
            <person name="Karasinski D."/>
            <person name="Kautmanova I."/>
            <person name="Kiss B."/>
            <person name="Kocsube S."/>
            <person name="Kotiranta H."/>
            <person name="LaButti K.M."/>
            <person name="Lechner B.E."/>
            <person name="Liimatainen K."/>
            <person name="Lipzen A."/>
            <person name="Lukacs Z."/>
            <person name="Mihaltcheva S."/>
            <person name="Morgado L.N."/>
            <person name="Niskanen T."/>
            <person name="Noordeloos M.E."/>
            <person name="Ohm R.A."/>
            <person name="Ortiz-Santana B."/>
            <person name="Ovrebo C."/>
            <person name="Racz N."/>
            <person name="Riley R."/>
            <person name="Savchenko A."/>
            <person name="Shiryaev A."/>
            <person name="Soop K."/>
            <person name="Spirin V."/>
            <person name="Szebenyi C."/>
            <person name="Tomsovsky M."/>
            <person name="Tulloss R.E."/>
            <person name="Uehling J."/>
            <person name="Grigoriev I.V."/>
            <person name="Vagvolgyi C."/>
            <person name="Papp T."/>
            <person name="Martin F.M."/>
            <person name="Miettinen O."/>
            <person name="Hibbett D.S."/>
            <person name="Nagy L.G."/>
        </authorList>
    </citation>
    <scope>NUCLEOTIDE SEQUENCE [LARGE SCALE GENOMIC DNA]</scope>
    <source>
        <strain evidence="1 2">NL-1719</strain>
    </source>
</reference>
<name>A0ACD3A9X0_9AGAR</name>
<gene>
    <name evidence="1" type="ORF">BDN72DRAFT_933052</name>
</gene>